<proteinExistence type="predicted"/>
<evidence type="ECO:0000256" key="4">
    <source>
        <dbReference type="ARBA" id="ARBA00023136"/>
    </source>
</evidence>
<comment type="caution">
    <text evidence="8">The sequence shown here is derived from an EMBL/GenBank/DDBJ whole genome shotgun (WGS) entry which is preliminary data.</text>
</comment>
<evidence type="ECO:0000259" key="7">
    <source>
        <dbReference type="Pfam" id="PF01061"/>
    </source>
</evidence>
<dbReference type="InterPro" id="IPR013525">
    <property type="entry name" value="ABC2_TM"/>
</dbReference>
<evidence type="ECO:0000256" key="3">
    <source>
        <dbReference type="ARBA" id="ARBA00022989"/>
    </source>
</evidence>
<organism evidence="8 9">
    <name type="scientific">Lentzea miocenica</name>
    <dbReference type="NCBI Taxonomy" id="3095431"/>
    <lineage>
        <taxon>Bacteria</taxon>
        <taxon>Bacillati</taxon>
        <taxon>Actinomycetota</taxon>
        <taxon>Actinomycetes</taxon>
        <taxon>Pseudonocardiales</taxon>
        <taxon>Pseudonocardiaceae</taxon>
        <taxon>Lentzea</taxon>
    </lineage>
</organism>
<dbReference type="InterPro" id="IPR000412">
    <property type="entry name" value="ABC_2_transport"/>
</dbReference>
<sequence length="256" mass="27370">MIGLFLAAMRFQAQVVRREPDYLMSLVTIPLLTVAFLAIMGNAGRADLAPYAVMGAALMTIWATALFVSGELIDADRWEGTLEGVLAAPAPYQVAYLGRIATVTMISFLGLVESALIAWLVFGVTFPVPHAGLLVLTLACTAFSMVGTASIMAPLFVLARSARIFQNSLSYPFYLLGGTVVPVVLLPEWLRPVSNAIFLSWASDLLRDCLRAEEPVAAPARLGVIVGLGVLGFGIGHLLTRAVFKRVRENGSVGFA</sequence>
<accession>A0ABU4SZN1</accession>
<dbReference type="Proteomes" id="UP001285521">
    <property type="component" value="Unassembled WGS sequence"/>
</dbReference>
<dbReference type="RefSeq" id="WP_319966434.1">
    <property type="nucleotide sequence ID" value="NZ_JAXAVW010000010.1"/>
</dbReference>
<reference evidence="8 9" key="1">
    <citation type="submission" date="2023-11" db="EMBL/GenBank/DDBJ databases">
        <title>Lentzea sokolovensis, sp. nov., Lentzea kristufkii, sp. nov., and Lentzea miocenensis, sp. nov., rare actinobacteria from Sokolov Coal Basin, Miocene lacustrine sediment, Czech Republic.</title>
        <authorList>
            <person name="Lara A."/>
            <person name="Kotroba L."/>
            <person name="Nouioui I."/>
            <person name="Neumann-Schaal M."/>
            <person name="Mast Y."/>
            <person name="Chronakova A."/>
        </authorList>
    </citation>
    <scope>NUCLEOTIDE SEQUENCE [LARGE SCALE GENOMIC DNA]</scope>
    <source>
        <strain evidence="8 9">BCCO 10_0856</strain>
    </source>
</reference>
<keyword evidence="2 6" id="KW-0812">Transmembrane</keyword>
<keyword evidence="5" id="KW-0046">Antibiotic resistance</keyword>
<feature type="transmembrane region" description="Helical" evidence="6">
    <location>
        <begin position="100"/>
        <end position="122"/>
    </location>
</feature>
<name>A0ABU4SZN1_9PSEU</name>
<feature type="transmembrane region" description="Helical" evidence="6">
    <location>
        <begin position="134"/>
        <end position="159"/>
    </location>
</feature>
<feature type="transmembrane region" description="Helical" evidence="6">
    <location>
        <begin position="171"/>
        <end position="190"/>
    </location>
</feature>
<dbReference type="EMBL" id="JAXAVW010000010">
    <property type="protein sequence ID" value="MDX8031371.1"/>
    <property type="molecule type" value="Genomic_DNA"/>
</dbReference>
<feature type="transmembrane region" description="Helical" evidence="6">
    <location>
        <begin position="48"/>
        <end position="68"/>
    </location>
</feature>
<dbReference type="PANTHER" id="PTHR43229:SF6">
    <property type="entry name" value="ABC-TYPE MULTIDRUG TRANSPORT SYSTEM, PERMEASE COMPONENT"/>
    <property type="match status" value="1"/>
</dbReference>
<keyword evidence="3 6" id="KW-1133">Transmembrane helix</keyword>
<dbReference type="PIRSF" id="PIRSF006648">
    <property type="entry name" value="DrrB"/>
    <property type="match status" value="1"/>
</dbReference>
<evidence type="ECO:0000256" key="1">
    <source>
        <dbReference type="ARBA" id="ARBA00004141"/>
    </source>
</evidence>
<feature type="transmembrane region" description="Helical" evidence="6">
    <location>
        <begin position="21"/>
        <end position="42"/>
    </location>
</feature>
<feature type="transmembrane region" description="Helical" evidence="6">
    <location>
        <begin position="220"/>
        <end position="239"/>
    </location>
</feature>
<comment type="subcellular location">
    <subcellularLocation>
        <location evidence="1">Membrane</location>
        <topology evidence="1">Multi-pass membrane protein</topology>
    </subcellularLocation>
</comment>
<keyword evidence="4 6" id="KW-0472">Membrane</keyword>
<gene>
    <name evidence="8" type="ORF">SK803_14175</name>
</gene>
<dbReference type="PANTHER" id="PTHR43229">
    <property type="entry name" value="NODULATION PROTEIN J"/>
    <property type="match status" value="1"/>
</dbReference>
<dbReference type="InterPro" id="IPR051784">
    <property type="entry name" value="Nod_factor_ABC_transporter"/>
</dbReference>
<protein>
    <submittedName>
        <fullName evidence="8">ABC transporter permease</fullName>
    </submittedName>
</protein>
<evidence type="ECO:0000313" key="8">
    <source>
        <dbReference type="EMBL" id="MDX8031371.1"/>
    </source>
</evidence>
<evidence type="ECO:0000256" key="6">
    <source>
        <dbReference type="SAM" id="Phobius"/>
    </source>
</evidence>
<evidence type="ECO:0000256" key="5">
    <source>
        <dbReference type="ARBA" id="ARBA00023251"/>
    </source>
</evidence>
<evidence type="ECO:0000313" key="9">
    <source>
        <dbReference type="Proteomes" id="UP001285521"/>
    </source>
</evidence>
<keyword evidence="9" id="KW-1185">Reference proteome</keyword>
<evidence type="ECO:0000256" key="2">
    <source>
        <dbReference type="ARBA" id="ARBA00022692"/>
    </source>
</evidence>
<feature type="domain" description="ABC-2 type transporter transmembrane" evidence="7">
    <location>
        <begin position="5"/>
        <end position="208"/>
    </location>
</feature>
<dbReference type="Pfam" id="PF01061">
    <property type="entry name" value="ABC2_membrane"/>
    <property type="match status" value="1"/>
</dbReference>